<dbReference type="SUPFAM" id="SSF56672">
    <property type="entry name" value="DNA/RNA polymerases"/>
    <property type="match status" value="1"/>
</dbReference>
<dbReference type="AlphaFoldDB" id="I2FSZ6"/>
<organism evidence="3 4">
    <name type="scientific">Ustilago hordei</name>
    <name type="common">Barley covered smut fungus</name>
    <dbReference type="NCBI Taxonomy" id="120017"/>
    <lineage>
        <taxon>Eukaryota</taxon>
        <taxon>Fungi</taxon>
        <taxon>Dikarya</taxon>
        <taxon>Basidiomycota</taxon>
        <taxon>Ustilaginomycotina</taxon>
        <taxon>Ustilaginomycetes</taxon>
        <taxon>Ustilaginales</taxon>
        <taxon>Ustilaginaceae</taxon>
        <taxon>Ustilago</taxon>
    </lineage>
</organism>
<feature type="domain" description="Reverse transcriptase Ty1/copia-type" evidence="2">
    <location>
        <begin position="2"/>
        <end position="170"/>
    </location>
</feature>
<feature type="compositionally biased region" description="Basic residues" evidence="1">
    <location>
        <begin position="772"/>
        <end position="781"/>
    </location>
</feature>
<dbReference type="InterPro" id="IPR043502">
    <property type="entry name" value="DNA/RNA_pol_sf"/>
</dbReference>
<dbReference type="STRING" id="1128400.I2FSZ6"/>
<dbReference type="EMBL" id="CAGI01000150">
    <property type="protein sequence ID" value="CCF50039.1"/>
    <property type="molecule type" value="Genomic_DNA"/>
</dbReference>
<evidence type="ECO:0000313" key="4">
    <source>
        <dbReference type="Proteomes" id="UP000006174"/>
    </source>
</evidence>
<dbReference type="eggNOG" id="KOG0017">
    <property type="taxonomic scope" value="Eukaryota"/>
</dbReference>
<gene>
    <name evidence="3" type="ORF">UHOR_14187</name>
</gene>
<evidence type="ECO:0000259" key="2">
    <source>
        <dbReference type="Pfam" id="PF07727"/>
    </source>
</evidence>
<dbReference type="Gene3D" id="3.30.420.10">
    <property type="entry name" value="Ribonuclease H-like superfamily/Ribonuclease H"/>
    <property type="match status" value="1"/>
</dbReference>
<feature type="compositionally biased region" description="Basic and acidic residues" evidence="1">
    <location>
        <begin position="756"/>
        <end position="771"/>
    </location>
</feature>
<sequence length="791" mass="87854">MQDWEVDSIDVKQMYLNSKLHHDMYLKLPVGTKVPPGKALKLVKGLYGLKPSGCKWNTELDSHLQAIGFYCMPGALCLYSRGTGDQITIITAYVDDMLIVSPSHHEVDHTKREIMDKWGTKDNEEVTEFLGIKITWEQVHRRLSLDLTAYIKAMVSKWLGTVKEKLWIPMQCMMDIAGSDRWNPSWAKQYQELVGQLLWVSNTMQPDISFAVGMLVSEVAHPKPEICSKNTTTTDPIKLYEVAWHNQLTKRYCVMTPRPHWMTAFGSLIERARPHIACDTAPTPGGLFDTAPPPRPSYPFHPSCSTLQQDLSYDQDITDFGGICDMNLNLLIWLVRYGVEWMEIHSTTMTRSNRGIFEPIPVSGLVLTDLDKFCHRAVGPTDLTELCQNLSGVARLKPRSGGSTSTIQVSSSCSATIKLCDSYCLYTDLGVAQHEQYQYEGYEDTKVWFICIASNTAPALSPESTLFVEYCTGGPSSTTPVLLELCVGSFDTAPPPYYPACLALLCLLSCVDFFNTAPPPQDLLAGLLYTAPPPSTGDDRYLGLEIEGPMDPACNTEQYHHIVKNEAPMSTRNDTPVPALNDFNHRLVGHEATPGPTPSLVSFVMSVKAIAHKVAHPHHIEKPLELVLMDVMGPLHGNAKFAYVLIIHNAFSGMIWVCSLASKGGVSQEVTWWLEEVHVATPQQSPHLVPNYSLKEVHVDQGVMGLNAQEAGGSLVHMEGAQSPWRPWTPMDSHAKEDQAHMQGGPGTATKRTKLKEHADGYHSGARETRVKRTITGQRRRSSVEGVDTRS</sequence>
<name>I2FSZ6_USTHO</name>
<dbReference type="Pfam" id="PF07727">
    <property type="entry name" value="RVT_2"/>
    <property type="match status" value="1"/>
</dbReference>
<dbReference type="InterPro" id="IPR036397">
    <property type="entry name" value="RNaseH_sf"/>
</dbReference>
<dbReference type="InterPro" id="IPR013103">
    <property type="entry name" value="RVT_2"/>
</dbReference>
<evidence type="ECO:0000313" key="3">
    <source>
        <dbReference type="EMBL" id="CCF50039.1"/>
    </source>
</evidence>
<dbReference type="Proteomes" id="UP000006174">
    <property type="component" value="Unassembled WGS sequence"/>
</dbReference>
<dbReference type="GO" id="GO:0003676">
    <property type="term" value="F:nucleic acid binding"/>
    <property type="evidence" value="ECO:0007669"/>
    <property type="project" value="InterPro"/>
</dbReference>
<keyword evidence="4" id="KW-1185">Reference proteome</keyword>
<accession>I2FSZ6</accession>
<proteinExistence type="predicted"/>
<evidence type="ECO:0000256" key="1">
    <source>
        <dbReference type="SAM" id="MobiDB-lite"/>
    </source>
</evidence>
<reference evidence="3 4" key="1">
    <citation type="journal article" date="2012" name="Plant Cell">
        <title>Genome comparison of barley and maize smut fungi reveals targeted loss of RNA silencing components and species-specific presence of transposable elements.</title>
        <authorList>
            <person name="Laurie J.D."/>
            <person name="Ali S."/>
            <person name="Linning R."/>
            <person name="Mannhaupt G."/>
            <person name="Wong P."/>
            <person name="Gueldener U."/>
            <person name="Muensterkoetter M."/>
            <person name="Moore R."/>
            <person name="Kahmann R."/>
            <person name="Bakkeren G."/>
            <person name="Schirawski J."/>
        </authorList>
    </citation>
    <scope>NUCLEOTIDE SEQUENCE [LARGE SCALE GENOMIC DNA]</scope>
    <source>
        <strain evidence="4">Uh4875-4</strain>
    </source>
</reference>
<dbReference type="HOGENOM" id="CLU_354961_0_0_1"/>
<protein>
    <recommendedName>
        <fullName evidence="2">Reverse transcriptase Ty1/copia-type domain-containing protein</fullName>
    </recommendedName>
</protein>
<feature type="region of interest" description="Disordered" evidence="1">
    <location>
        <begin position="726"/>
        <end position="791"/>
    </location>
</feature>
<comment type="caution">
    <text evidence="3">The sequence shown here is derived from an EMBL/GenBank/DDBJ whole genome shotgun (WGS) entry which is preliminary data.</text>
</comment>